<name>A0A9J5ZX82_SOLCO</name>
<comment type="caution">
    <text evidence="1">The sequence shown here is derived from an EMBL/GenBank/DDBJ whole genome shotgun (WGS) entry which is preliminary data.</text>
</comment>
<evidence type="ECO:0000313" key="1">
    <source>
        <dbReference type="EMBL" id="KAG5616554.1"/>
    </source>
</evidence>
<gene>
    <name evidence="1" type="ORF">H5410_016378</name>
</gene>
<reference evidence="1 2" key="1">
    <citation type="submission" date="2020-09" db="EMBL/GenBank/DDBJ databases">
        <title>De no assembly of potato wild relative species, Solanum commersonii.</title>
        <authorList>
            <person name="Cho K."/>
        </authorList>
    </citation>
    <scope>NUCLEOTIDE SEQUENCE [LARGE SCALE GENOMIC DNA]</scope>
    <source>
        <strain evidence="1">LZ3.2</strain>
        <tissue evidence="1">Leaf</tissue>
    </source>
</reference>
<proteinExistence type="predicted"/>
<dbReference type="EMBL" id="JACXVP010000003">
    <property type="protein sequence ID" value="KAG5616554.1"/>
    <property type="molecule type" value="Genomic_DNA"/>
</dbReference>
<accession>A0A9J5ZX82</accession>
<evidence type="ECO:0000313" key="2">
    <source>
        <dbReference type="Proteomes" id="UP000824120"/>
    </source>
</evidence>
<keyword evidence="2" id="KW-1185">Reference proteome</keyword>
<organism evidence="1 2">
    <name type="scientific">Solanum commersonii</name>
    <name type="common">Commerson's wild potato</name>
    <name type="synonym">Commerson's nightshade</name>
    <dbReference type="NCBI Taxonomy" id="4109"/>
    <lineage>
        <taxon>Eukaryota</taxon>
        <taxon>Viridiplantae</taxon>
        <taxon>Streptophyta</taxon>
        <taxon>Embryophyta</taxon>
        <taxon>Tracheophyta</taxon>
        <taxon>Spermatophyta</taxon>
        <taxon>Magnoliopsida</taxon>
        <taxon>eudicotyledons</taxon>
        <taxon>Gunneridae</taxon>
        <taxon>Pentapetalae</taxon>
        <taxon>asterids</taxon>
        <taxon>lamiids</taxon>
        <taxon>Solanales</taxon>
        <taxon>Solanaceae</taxon>
        <taxon>Solanoideae</taxon>
        <taxon>Solaneae</taxon>
        <taxon>Solanum</taxon>
    </lineage>
</organism>
<sequence length="88" mass="9902">MSDICMKIWHFMEKDLGILIPQEPTWPPISTGDIGIPSTKISHKFTSYKVQAYFNNINISIKSKASKIMLCVGSDPNQINDQSEVVKC</sequence>
<dbReference type="AlphaFoldDB" id="A0A9J5ZX82"/>
<dbReference type="Proteomes" id="UP000824120">
    <property type="component" value="Chromosome 3"/>
</dbReference>
<protein>
    <submittedName>
        <fullName evidence="1">Uncharacterized protein</fullName>
    </submittedName>
</protein>